<feature type="transmembrane region" description="Helical" evidence="6">
    <location>
        <begin position="42"/>
        <end position="64"/>
    </location>
</feature>
<feature type="transmembrane region" description="Helical" evidence="6">
    <location>
        <begin position="341"/>
        <end position="359"/>
    </location>
</feature>
<evidence type="ECO:0000313" key="8">
    <source>
        <dbReference type="EMBL" id="GMN43341.1"/>
    </source>
</evidence>
<protein>
    <recommendedName>
        <fullName evidence="6">Probable purine permease</fullName>
    </recommendedName>
</protein>
<evidence type="ECO:0000256" key="1">
    <source>
        <dbReference type="ARBA" id="ARBA00006213"/>
    </source>
</evidence>
<feature type="transmembrane region" description="Helical" evidence="6">
    <location>
        <begin position="314"/>
        <end position="335"/>
    </location>
</feature>
<comment type="subcellular location">
    <subcellularLocation>
        <location evidence="6">Membrane</location>
        <topology evidence="6">Multi-pass membrane protein</topology>
    </subcellularLocation>
</comment>
<comment type="similarity">
    <text evidence="1 6">Belongs to the purine permeases (TC 2.A.7.14) family.</text>
</comment>
<dbReference type="GO" id="GO:0005345">
    <property type="term" value="F:purine nucleobase transmembrane transporter activity"/>
    <property type="evidence" value="ECO:0007669"/>
    <property type="project" value="UniProtKB-UniRule"/>
</dbReference>
<feature type="transmembrane region" description="Helical" evidence="6">
    <location>
        <begin position="174"/>
        <end position="195"/>
    </location>
</feature>
<evidence type="ECO:0000256" key="7">
    <source>
        <dbReference type="SAM" id="MobiDB-lite"/>
    </source>
</evidence>
<feature type="transmembrane region" description="Helical" evidence="6">
    <location>
        <begin position="116"/>
        <end position="141"/>
    </location>
</feature>
<dbReference type="PANTHER" id="PTHR31376">
    <property type="entry name" value="OS09G0467300 PROTEIN-RELATED"/>
    <property type="match status" value="1"/>
</dbReference>
<organism evidence="8 9">
    <name type="scientific">Ficus carica</name>
    <name type="common">Common fig</name>
    <dbReference type="NCBI Taxonomy" id="3494"/>
    <lineage>
        <taxon>Eukaryota</taxon>
        <taxon>Viridiplantae</taxon>
        <taxon>Streptophyta</taxon>
        <taxon>Embryophyta</taxon>
        <taxon>Tracheophyta</taxon>
        <taxon>Spermatophyta</taxon>
        <taxon>Magnoliopsida</taxon>
        <taxon>eudicotyledons</taxon>
        <taxon>Gunneridae</taxon>
        <taxon>Pentapetalae</taxon>
        <taxon>rosids</taxon>
        <taxon>fabids</taxon>
        <taxon>Rosales</taxon>
        <taxon>Moraceae</taxon>
        <taxon>Ficeae</taxon>
        <taxon>Ficus</taxon>
    </lineage>
</organism>
<keyword evidence="4 6" id="KW-1133">Transmembrane helix</keyword>
<dbReference type="EMBL" id="BTGU01000016">
    <property type="protein sequence ID" value="GMN43341.1"/>
    <property type="molecule type" value="Genomic_DNA"/>
</dbReference>
<evidence type="ECO:0000256" key="3">
    <source>
        <dbReference type="ARBA" id="ARBA00022692"/>
    </source>
</evidence>
<dbReference type="GO" id="GO:0016020">
    <property type="term" value="C:membrane"/>
    <property type="evidence" value="ECO:0007669"/>
    <property type="project" value="UniProtKB-SubCell"/>
</dbReference>
<dbReference type="Pfam" id="PF16913">
    <property type="entry name" value="PUNUT"/>
    <property type="match status" value="1"/>
</dbReference>
<dbReference type="Gramene" id="FCD_00030580-RA">
    <property type="protein sequence ID" value="FCD_00030580-RA:cds"/>
    <property type="gene ID" value="FCD_00030580"/>
</dbReference>
<evidence type="ECO:0000256" key="4">
    <source>
        <dbReference type="ARBA" id="ARBA00022989"/>
    </source>
</evidence>
<keyword evidence="9" id="KW-1185">Reference proteome</keyword>
<feature type="region of interest" description="Disordered" evidence="7">
    <location>
        <begin position="370"/>
        <end position="389"/>
    </location>
</feature>
<accession>A0AA88ANH0</accession>
<evidence type="ECO:0000256" key="6">
    <source>
        <dbReference type="RuleBase" id="RU368015"/>
    </source>
</evidence>
<dbReference type="PANTHER" id="PTHR31376:SF17">
    <property type="entry name" value="PURINE PERMEASE 21-RELATED"/>
    <property type="match status" value="1"/>
</dbReference>
<dbReference type="Proteomes" id="UP001187192">
    <property type="component" value="Unassembled WGS sequence"/>
</dbReference>
<dbReference type="GO" id="GO:0015211">
    <property type="term" value="F:purine nucleoside transmembrane transporter activity"/>
    <property type="evidence" value="ECO:0007669"/>
    <property type="project" value="UniProtKB-UniRule"/>
</dbReference>
<proteinExistence type="inferred from homology"/>
<evidence type="ECO:0000256" key="2">
    <source>
        <dbReference type="ARBA" id="ARBA00022448"/>
    </source>
</evidence>
<feature type="compositionally biased region" description="Polar residues" evidence="7">
    <location>
        <begin position="370"/>
        <end position="381"/>
    </location>
</feature>
<keyword evidence="5 6" id="KW-0472">Membrane</keyword>
<evidence type="ECO:0000313" key="9">
    <source>
        <dbReference type="Proteomes" id="UP001187192"/>
    </source>
</evidence>
<evidence type="ECO:0000256" key="5">
    <source>
        <dbReference type="ARBA" id="ARBA00023136"/>
    </source>
</evidence>
<feature type="transmembrane region" description="Helical" evidence="6">
    <location>
        <begin position="286"/>
        <end position="309"/>
    </location>
</feature>
<sequence>MGEAPPLKLNIIVQEATEAKPRGDTNVSNQSPIRTQSRDPKWWLRVSIYTIFVLCGESVATLLGRLYYDKGGNSKWMATLEQIAGFPILLPYYCISASKRPSTNSNIHSKPRKSALTVSSVYISLGVLNGAVCLFHSMGLFHLPVSTYSLICATQLSFSAFFSFFLNSQKFTPYVINSLVLLTISSVLLIFQADFADSSEEVLKRKHVVGFICTVCASAGYGLVLSLTQFAMENVMKRETFSAIMDMTVYQSMVATCGALVGLFASGDWKVLRLEMEGFGLGKSSYVMTLTWTAISWQLFNIGAVGLILEVSSLFSNVISVLSLPVVPVLAVIFFRDRIDGVKVIAMVLAIWGLVSCVYQHYIDNRNSKNENQINDTQETASSEEDSRF</sequence>
<feature type="transmembrane region" description="Helical" evidence="6">
    <location>
        <begin position="76"/>
        <end position="95"/>
    </location>
</feature>
<comment type="caution">
    <text evidence="8">The sequence shown here is derived from an EMBL/GenBank/DDBJ whole genome shotgun (WGS) entry which is preliminary data.</text>
</comment>
<keyword evidence="2 6" id="KW-0813">Transport</keyword>
<feature type="transmembrane region" description="Helical" evidence="6">
    <location>
        <begin position="147"/>
        <end position="167"/>
    </location>
</feature>
<feature type="transmembrane region" description="Helical" evidence="6">
    <location>
        <begin position="248"/>
        <end position="266"/>
    </location>
</feature>
<gene>
    <name evidence="8" type="ORF">TIFTF001_012552</name>
</gene>
<feature type="transmembrane region" description="Helical" evidence="6">
    <location>
        <begin position="207"/>
        <end position="227"/>
    </location>
</feature>
<dbReference type="InterPro" id="IPR030182">
    <property type="entry name" value="PUP_plant"/>
</dbReference>
<name>A0AA88ANH0_FICCA</name>
<keyword evidence="3 6" id="KW-0812">Transmembrane</keyword>
<reference evidence="8" key="1">
    <citation type="submission" date="2023-07" db="EMBL/GenBank/DDBJ databases">
        <title>draft genome sequence of fig (Ficus carica).</title>
        <authorList>
            <person name="Takahashi T."/>
            <person name="Nishimura K."/>
        </authorList>
    </citation>
    <scope>NUCLEOTIDE SEQUENCE</scope>
</reference>
<dbReference type="AlphaFoldDB" id="A0AA88ANH0"/>